<sequence>MKWIISLSLSIVLWWGNNLPIALAGNLVDRVNAYPEWRSKPTVKVATGDLPYPDWMAGNWTVKIDLVDRKAPLAPSITTPGFDDRSRDLQKPIEFPVRFIEKPLVSTEQFSFPVPIIKKTVIVADRSFNSLSLGRAYLGENTLLAVKVDPENPNRQISFFRGDRQLLSTIVGRDSETPRSDRFHLRGKFYLF</sequence>
<dbReference type="AlphaFoldDB" id="A0AAW9QWV7"/>
<evidence type="ECO:0000313" key="2">
    <source>
        <dbReference type="EMBL" id="MEG3439062.1"/>
    </source>
</evidence>
<gene>
    <name evidence="2" type="ORF">V0288_18195</name>
</gene>
<dbReference type="Proteomes" id="UP001328733">
    <property type="component" value="Unassembled WGS sequence"/>
</dbReference>
<feature type="domain" description="DUF6816" evidence="1">
    <location>
        <begin position="45"/>
        <end position="184"/>
    </location>
</feature>
<comment type="caution">
    <text evidence="2">The sequence shown here is derived from an EMBL/GenBank/DDBJ whole genome shotgun (WGS) entry which is preliminary data.</text>
</comment>
<dbReference type="EMBL" id="JBAFSM010000039">
    <property type="protein sequence ID" value="MEG3439062.1"/>
    <property type="molecule type" value="Genomic_DNA"/>
</dbReference>
<organism evidence="2 3">
    <name type="scientific">Pannus brasiliensis CCIBt3594</name>
    <dbReference type="NCBI Taxonomy" id="1427578"/>
    <lineage>
        <taxon>Bacteria</taxon>
        <taxon>Bacillati</taxon>
        <taxon>Cyanobacteriota</taxon>
        <taxon>Cyanophyceae</taxon>
        <taxon>Oscillatoriophycideae</taxon>
        <taxon>Chroococcales</taxon>
        <taxon>Microcystaceae</taxon>
        <taxon>Pannus</taxon>
    </lineage>
</organism>
<evidence type="ECO:0000313" key="3">
    <source>
        <dbReference type="Proteomes" id="UP001328733"/>
    </source>
</evidence>
<accession>A0AAW9QWV7</accession>
<evidence type="ECO:0000259" key="1">
    <source>
        <dbReference type="Pfam" id="PF20670"/>
    </source>
</evidence>
<dbReference type="InterPro" id="IPR049213">
    <property type="entry name" value="DUF6816"/>
</dbReference>
<keyword evidence="3" id="KW-1185">Reference proteome</keyword>
<proteinExistence type="predicted"/>
<protein>
    <recommendedName>
        <fullName evidence="1">DUF6816 domain-containing protein</fullName>
    </recommendedName>
</protein>
<dbReference type="Pfam" id="PF20670">
    <property type="entry name" value="DUF6816"/>
    <property type="match status" value="1"/>
</dbReference>
<name>A0AAW9QWV7_9CHRO</name>
<reference evidence="2 3" key="1">
    <citation type="submission" date="2024-01" db="EMBL/GenBank/DDBJ databases">
        <title>Genomic insights into the taxonomy and metabolism of the cyanobacterium Pannus brasiliensis CCIBt3594.</title>
        <authorList>
            <person name="Machado M."/>
            <person name="Botero N.B."/>
            <person name="Andreote A.P.D."/>
            <person name="Feitosa A.M.T."/>
            <person name="Popin R."/>
            <person name="Sivonen K."/>
            <person name="Fiore M.F."/>
        </authorList>
    </citation>
    <scope>NUCLEOTIDE SEQUENCE [LARGE SCALE GENOMIC DNA]</scope>
    <source>
        <strain evidence="2 3">CCIBt3594</strain>
    </source>
</reference>